<accession>A0A8S1SVZ3</accession>
<evidence type="ECO:0000313" key="1">
    <source>
        <dbReference type="EMBL" id="CAD8144183.1"/>
    </source>
</evidence>
<proteinExistence type="predicted"/>
<sequence length="73" mass="8590">MIKTIILLLYIVSRHKVNKMMKSQSICMCLLKNGQDLYVNFRSVQKHTWEIMIMLDGIHMDYGLMQCQKLLVG</sequence>
<evidence type="ECO:0000313" key="2">
    <source>
        <dbReference type="Proteomes" id="UP000683925"/>
    </source>
</evidence>
<dbReference type="Proteomes" id="UP000683925">
    <property type="component" value="Unassembled WGS sequence"/>
</dbReference>
<keyword evidence="2" id="KW-1185">Reference proteome</keyword>
<reference evidence="1" key="1">
    <citation type="submission" date="2021-01" db="EMBL/GenBank/DDBJ databases">
        <authorList>
            <consortium name="Genoscope - CEA"/>
            <person name="William W."/>
        </authorList>
    </citation>
    <scope>NUCLEOTIDE SEQUENCE</scope>
</reference>
<organism evidence="1 2">
    <name type="scientific">Paramecium octaurelia</name>
    <dbReference type="NCBI Taxonomy" id="43137"/>
    <lineage>
        <taxon>Eukaryota</taxon>
        <taxon>Sar</taxon>
        <taxon>Alveolata</taxon>
        <taxon>Ciliophora</taxon>
        <taxon>Intramacronucleata</taxon>
        <taxon>Oligohymenophorea</taxon>
        <taxon>Peniculida</taxon>
        <taxon>Parameciidae</taxon>
        <taxon>Paramecium</taxon>
    </lineage>
</organism>
<dbReference type="AlphaFoldDB" id="A0A8S1SVZ3"/>
<name>A0A8S1SVZ3_PAROT</name>
<dbReference type="EMBL" id="CAJJDP010000016">
    <property type="protein sequence ID" value="CAD8144183.1"/>
    <property type="molecule type" value="Genomic_DNA"/>
</dbReference>
<gene>
    <name evidence="1" type="ORF">POCTA_138.1.T0160018</name>
</gene>
<protein>
    <submittedName>
        <fullName evidence="1">Uncharacterized protein</fullName>
    </submittedName>
</protein>
<comment type="caution">
    <text evidence="1">The sequence shown here is derived from an EMBL/GenBank/DDBJ whole genome shotgun (WGS) entry which is preliminary data.</text>
</comment>